<comment type="similarity">
    <text evidence="2">Belongs to the cation diffusion facilitator (CDF) transporter (TC 2.A.4) family.</text>
</comment>
<keyword evidence="4 7" id="KW-0812">Transmembrane</keyword>
<evidence type="ECO:0000256" key="1">
    <source>
        <dbReference type="ARBA" id="ARBA00004141"/>
    </source>
</evidence>
<dbReference type="Gene3D" id="3.30.70.1350">
    <property type="entry name" value="Cation efflux protein, cytoplasmic domain"/>
    <property type="match status" value="1"/>
</dbReference>
<evidence type="ECO:0000256" key="4">
    <source>
        <dbReference type="ARBA" id="ARBA00022692"/>
    </source>
</evidence>
<dbReference type="GO" id="GO:0016020">
    <property type="term" value="C:membrane"/>
    <property type="evidence" value="ECO:0007669"/>
    <property type="project" value="UniProtKB-SubCell"/>
</dbReference>
<accession>A0A2T0W8F7</accession>
<dbReference type="InterPro" id="IPR050291">
    <property type="entry name" value="CDF_Transporter"/>
</dbReference>
<dbReference type="EMBL" id="PVTO01000008">
    <property type="protein sequence ID" value="PRY82824.1"/>
    <property type="molecule type" value="Genomic_DNA"/>
</dbReference>
<evidence type="ECO:0000256" key="6">
    <source>
        <dbReference type="ARBA" id="ARBA00023136"/>
    </source>
</evidence>
<evidence type="ECO:0000256" key="7">
    <source>
        <dbReference type="SAM" id="Phobius"/>
    </source>
</evidence>
<dbReference type="FunFam" id="1.20.1510.10:FF:000006">
    <property type="entry name" value="Divalent cation efflux transporter"/>
    <property type="match status" value="1"/>
</dbReference>
<feature type="transmembrane region" description="Helical" evidence="7">
    <location>
        <begin position="83"/>
        <end position="100"/>
    </location>
</feature>
<evidence type="ECO:0000256" key="2">
    <source>
        <dbReference type="ARBA" id="ARBA00008114"/>
    </source>
</evidence>
<organism evidence="10 11">
    <name type="scientific">Alkalibacterium olivapovliticus</name>
    <dbReference type="NCBI Taxonomy" id="99907"/>
    <lineage>
        <taxon>Bacteria</taxon>
        <taxon>Bacillati</taxon>
        <taxon>Bacillota</taxon>
        <taxon>Bacilli</taxon>
        <taxon>Lactobacillales</taxon>
        <taxon>Carnobacteriaceae</taxon>
        <taxon>Alkalibacterium</taxon>
    </lineage>
</organism>
<dbReference type="RefSeq" id="WP_106192507.1">
    <property type="nucleotide sequence ID" value="NZ_PVTO01000008.1"/>
</dbReference>
<dbReference type="Pfam" id="PF16916">
    <property type="entry name" value="ZT_dimer"/>
    <property type="match status" value="1"/>
</dbReference>
<comment type="subcellular location">
    <subcellularLocation>
        <location evidence="1">Membrane</location>
        <topology evidence="1">Multi-pass membrane protein</topology>
    </subcellularLocation>
</comment>
<feature type="transmembrane region" description="Helical" evidence="7">
    <location>
        <begin position="161"/>
        <end position="180"/>
    </location>
</feature>
<dbReference type="InterPro" id="IPR036837">
    <property type="entry name" value="Cation_efflux_CTD_sf"/>
</dbReference>
<feature type="domain" description="Cation efflux protein transmembrane" evidence="8">
    <location>
        <begin position="16"/>
        <end position="207"/>
    </location>
</feature>
<reference evidence="10 11" key="1">
    <citation type="submission" date="2018-03" db="EMBL/GenBank/DDBJ databases">
        <title>Genomic Encyclopedia of Archaeal and Bacterial Type Strains, Phase II (KMG-II): from individual species to whole genera.</title>
        <authorList>
            <person name="Goeker M."/>
        </authorList>
    </citation>
    <scope>NUCLEOTIDE SEQUENCE [LARGE SCALE GENOMIC DNA]</scope>
    <source>
        <strain evidence="10 11">DSM 13175</strain>
    </source>
</reference>
<evidence type="ECO:0000313" key="10">
    <source>
        <dbReference type="EMBL" id="PRY82824.1"/>
    </source>
</evidence>
<evidence type="ECO:0000256" key="5">
    <source>
        <dbReference type="ARBA" id="ARBA00022989"/>
    </source>
</evidence>
<dbReference type="Proteomes" id="UP000238205">
    <property type="component" value="Unassembled WGS sequence"/>
</dbReference>
<dbReference type="NCBIfam" id="TIGR01297">
    <property type="entry name" value="CDF"/>
    <property type="match status" value="1"/>
</dbReference>
<dbReference type="InterPro" id="IPR058533">
    <property type="entry name" value="Cation_efflux_TM"/>
</dbReference>
<dbReference type="PANTHER" id="PTHR43840">
    <property type="entry name" value="MITOCHONDRIAL METAL TRANSPORTER 1-RELATED"/>
    <property type="match status" value="1"/>
</dbReference>
<dbReference type="InterPro" id="IPR002524">
    <property type="entry name" value="Cation_efflux"/>
</dbReference>
<feature type="transmembrane region" description="Helical" evidence="7">
    <location>
        <begin position="120"/>
        <end position="140"/>
    </location>
</feature>
<comment type="caution">
    <text evidence="10">The sequence shown here is derived from an EMBL/GenBank/DDBJ whole genome shotgun (WGS) entry which is preliminary data.</text>
</comment>
<keyword evidence="6 7" id="KW-0472">Membrane</keyword>
<evidence type="ECO:0000256" key="3">
    <source>
        <dbReference type="ARBA" id="ARBA00022448"/>
    </source>
</evidence>
<keyword evidence="3" id="KW-0813">Transport</keyword>
<protein>
    <submittedName>
        <fullName evidence="10">Cation diffusion facilitator family transporter</fullName>
    </submittedName>
</protein>
<keyword evidence="5 7" id="KW-1133">Transmembrane helix</keyword>
<sequence length="299" mass="33016">MPNQIDKVKLAERGAKVSISIYIILALTKVILGYDFRSSSLLADGFNNLTDVVSSVTILIGLKTARKPADHNHPYGHWKAEPIASLITSFLMLFVGFQVLESSISRMLTGEITPPNELAAIVSLISAVILFSLYRYNLALAKRANSAGLRAVSKDNLADSLTSLVTSVAIIGASFGWIWLDRIMAVIVSLIIIKTGIDVFKESVFSLSDGFKDNHLAEYKTEIMLLPEVKDVASIKARMYGANTYVDVTILVDGDMTVQEGHDVTELIEEALYEKHDVMHTDVHVEPDNLNDQFNRDQM</sequence>
<evidence type="ECO:0000313" key="11">
    <source>
        <dbReference type="Proteomes" id="UP000238205"/>
    </source>
</evidence>
<feature type="domain" description="Cation efflux protein cytoplasmic" evidence="9">
    <location>
        <begin position="214"/>
        <end position="287"/>
    </location>
</feature>
<dbReference type="Pfam" id="PF01545">
    <property type="entry name" value="Cation_efflux"/>
    <property type="match status" value="1"/>
</dbReference>
<dbReference type="Gene3D" id="1.20.1510.10">
    <property type="entry name" value="Cation efflux protein transmembrane domain"/>
    <property type="match status" value="1"/>
</dbReference>
<dbReference type="OrthoDB" id="9806522at2"/>
<dbReference type="GO" id="GO:0008324">
    <property type="term" value="F:monoatomic cation transmembrane transporter activity"/>
    <property type="evidence" value="ECO:0007669"/>
    <property type="project" value="InterPro"/>
</dbReference>
<dbReference type="SUPFAM" id="SSF161111">
    <property type="entry name" value="Cation efflux protein transmembrane domain-like"/>
    <property type="match status" value="1"/>
</dbReference>
<keyword evidence="11" id="KW-1185">Reference proteome</keyword>
<feature type="transmembrane region" description="Helical" evidence="7">
    <location>
        <begin position="17"/>
        <end position="34"/>
    </location>
</feature>
<dbReference type="SUPFAM" id="SSF160240">
    <property type="entry name" value="Cation efflux protein cytoplasmic domain-like"/>
    <property type="match status" value="1"/>
</dbReference>
<gene>
    <name evidence="10" type="ORF">CLV38_10832</name>
</gene>
<dbReference type="AlphaFoldDB" id="A0A2T0W8F7"/>
<dbReference type="InterPro" id="IPR027470">
    <property type="entry name" value="Cation_efflux_CTD"/>
</dbReference>
<dbReference type="PANTHER" id="PTHR43840:SF50">
    <property type="entry name" value="MANGANESE EFFLUX SYSTEM PROTEIN MNES"/>
    <property type="match status" value="1"/>
</dbReference>
<proteinExistence type="inferred from homology"/>
<name>A0A2T0W8F7_9LACT</name>
<dbReference type="InterPro" id="IPR027469">
    <property type="entry name" value="Cation_efflux_TMD_sf"/>
</dbReference>
<evidence type="ECO:0000259" key="8">
    <source>
        <dbReference type="Pfam" id="PF01545"/>
    </source>
</evidence>
<evidence type="ECO:0000259" key="9">
    <source>
        <dbReference type="Pfam" id="PF16916"/>
    </source>
</evidence>